<organism evidence="1">
    <name type="scientific">Oikopleura dioica</name>
    <name type="common">Tunicate</name>
    <dbReference type="NCBI Taxonomy" id="34765"/>
    <lineage>
        <taxon>Eukaryota</taxon>
        <taxon>Metazoa</taxon>
        <taxon>Chordata</taxon>
        <taxon>Tunicata</taxon>
        <taxon>Appendicularia</taxon>
        <taxon>Copelata</taxon>
        <taxon>Oikopleuridae</taxon>
        <taxon>Oikopleura</taxon>
    </lineage>
</organism>
<proteinExistence type="predicted"/>
<gene>
    <name evidence="1" type="ORF">GSOID_T00001642001</name>
</gene>
<sequence>MKVFGLFTVALANPGRLEKLKGHRDIFIQLAGNNTDMNDFTKSRITNFLDDLVDQAENASMNCTSSAEDERLFEEEAPRAFSSDDVCQLTNDLAKALRSYARRFTCSESAPKKLFEEKYLKRCKRFEKIVARKAYCGLGM</sequence>
<dbReference type="Proteomes" id="UP000001307">
    <property type="component" value="Unassembled WGS sequence"/>
</dbReference>
<keyword evidence="2" id="KW-1185">Reference proteome</keyword>
<dbReference type="AlphaFoldDB" id="E4Y3S7"/>
<dbReference type="EMBL" id="FN654257">
    <property type="protein sequence ID" value="CBY17829.1"/>
    <property type="molecule type" value="Genomic_DNA"/>
</dbReference>
<reference evidence="1" key="1">
    <citation type="journal article" date="2010" name="Science">
        <title>Plasticity of animal genome architecture unmasked by rapid evolution of a pelagic tunicate.</title>
        <authorList>
            <person name="Denoeud F."/>
            <person name="Henriet S."/>
            <person name="Mungpakdee S."/>
            <person name="Aury J.M."/>
            <person name="Da Silva C."/>
            <person name="Brinkmann H."/>
            <person name="Mikhaleva J."/>
            <person name="Olsen L.C."/>
            <person name="Jubin C."/>
            <person name="Canestro C."/>
            <person name="Bouquet J.M."/>
            <person name="Danks G."/>
            <person name="Poulain J."/>
            <person name="Campsteijn C."/>
            <person name="Adamski M."/>
            <person name="Cross I."/>
            <person name="Yadetie F."/>
            <person name="Muffato M."/>
            <person name="Louis A."/>
            <person name="Butcher S."/>
            <person name="Tsagkogeorga G."/>
            <person name="Konrad A."/>
            <person name="Singh S."/>
            <person name="Jensen M.F."/>
            <person name="Cong E.H."/>
            <person name="Eikeseth-Otteraa H."/>
            <person name="Noel B."/>
            <person name="Anthouard V."/>
            <person name="Porcel B.M."/>
            <person name="Kachouri-Lafond R."/>
            <person name="Nishino A."/>
            <person name="Ugolini M."/>
            <person name="Chourrout P."/>
            <person name="Nishida H."/>
            <person name="Aasland R."/>
            <person name="Huzurbazar S."/>
            <person name="Westhof E."/>
            <person name="Delsuc F."/>
            <person name="Lehrach H."/>
            <person name="Reinhardt R."/>
            <person name="Weissenbach J."/>
            <person name="Roy S.W."/>
            <person name="Artiguenave F."/>
            <person name="Postlethwait J.H."/>
            <person name="Manak J.R."/>
            <person name="Thompson E.M."/>
            <person name="Jaillon O."/>
            <person name="Du Pasquier L."/>
            <person name="Boudinot P."/>
            <person name="Liberles D.A."/>
            <person name="Volff J.N."/>
            <person name="Philippe H."/>
            <person name="Lenhard B."/>
            <person name="Roest Crollius H."/>
            <person name="Wincker P."/>
            <person name="Chourrout D."/>
        </authorList>
    </citation>
    <scope>NUCLEOTIDE SEQUENCE [LARGE SCALE GENOMIC DNA]</scope>
</reference>
<name>E4Y3S7_OIKDI</name>
<protein>
    <submittedName>
        <fullName evidence="1">Uncharacterized protein</fullName>
    </submittedName>
</protein>
<evidence type="ECO:0000313" key="1">
    <source>
        <dbReference type="EMBL" id="CBY17829.1"/>
    </source>
</evidence>
<accession>E4Y3S7</accession>
<dbReference type="OrthoDB" id="10334275at2759"/>
<evidence type="ECO:0000313" key="2">
    <source>
        <dbReference type="Proteomes" id="UP000001307"/>
    </source>
</evidence>
<dbReference type="InParanoid" id="E4Y3S7"/>